<reference evidence="1 2" key="1">
    <citation type="journal article" date="2019" name="Commun. Biol.">
        <title>The bagworm genome reveals a unique fibroin gene that provides high tensile strength.</title>
        <authorList>
            <person name="Kono N."/>
            <person name="Nakamura H."/>
            <person name="Ohtoshi R."/>
            <person name="Tomita M."/>
            <person name="Numata K."/>
            <person name="Arakawa K."/>
        </authorList>
    </citation>
    <scope>NUCLEOTIDE SEQUENCE [LARGE SCALE GENOMIC DNA]</scope>
</reference>
<sequence length="90" mass="9675">MGGCSHRSSGERTHACAAARRLLQPSIHRRCELWQLGVGGREVGIGGSSPPAAVDDRLAPEADPSRALFPLLRFFRMCYVGFFGPTVGCC</sequence>
<dbReference type="Proteomes" id="UP000299102">
    <property type="component" value="Unassembled WGS sequence"/>
</dbReference>
<dbReference type="EMBL" id="BGZK01000466">
    <property type="protein sequence ID" value="GBP45189.1"/>
    <property type="molecule type" value="Genomic_DNA"/>
</dbReference>
<accession>A0A4C1W3W9</accession>
<keyword evidence="2" id="KW-1185">Reference proteome</keyword>
<organism evidence="1 2">
    <name type="scientific">Eumeta variegata</name>
    <name type="common">Bagworm moth</name>
    <name type="synonym">Eumeta japonica</name>
    <dbReference type="NCBI Taxonomy" id="151549"/>
    <lineage>
        <taxon>Eukaryota</taxon>
        <taxon>Metazoa</taxon>
        <taxon>Ecdysozoa</taxon>
        <taxon>Arthropoda</taxon>
        <taxon>Hexapoda</taxon>
        <taxon>Insecta</taxon>
        <taxon>Pterygota</taxon>
        <taxon>Neoptera</taxon>
        <taxon>Endopterygota</taxon>
        <taxon>Lepidoptera</taxon>
        <taxon>Glossata</taxon>
        <taxon>Ditrysia</taxon>
        <taxon>Tineoidea</taxon>
        <taxon>Psychidae</taxon>
        <taxon>Oiketicinae</taxon>
        <taxon>Eumeta</taxon>
    </lineage>
</organism>
<dbReference type="AlphaFoldDB" id="A0A4C1W3W9"/>
<gene>
    <name evidence="1" type="ORF">EVAR_25894_1</name>
</gene>
<evidence type="ECO:0000313" key="1">
    <source>
        <dbReference type="EMBL" id="GBP45189.1"/>
    </source>
</evidence>
<evidence type="ECO:0000313" key="2">
    <source>
        <dbReference type="Proteomes" id="UP000299102"/>
    </source>
</evidence>
<protein>
    <submittedName>
        <fullName evidence="1">Uncharacterized protein</fullName>
    </submittedName>
</protein>
<proteinExistence type="predicted"/>
<name>A0A4C1W3W9_EUMVA</name>
<comment type="caution">
    <text evidence="1">The sequence shown here is derived from an EMBL/GenBank/DDBJ whole genome shotgun (WGS) entry which is preliminary data.</text>
</comment>